<dbReference type="SUPFAM" id="SSF54909">
    <property type="entry name" value="Dimeric alpha+beta barrel"/>
    <property type="match status" value="1"/>
</dbReference>
<dbReference type="InterPro" id="IPR011008">
    <property type="entry name" value="Dimeric_a/b-barrel"/>
</dbReference>
<feature type="domain" description="Transcription regulator AsnC/Lrp ligand binding" evidence="2">
    <location>
        <begin position="6"/>
        <end position="74"/>
    </location>
</feature>
<comment type="pathway">
    <text evidence="1">Amino-acid biosynthesis.</text>
</comment>
<reference evidence="4" key="1">
    <citation type="submission" date="2012-03" db="EMBL/GenBank/DDBJ databases">
        <title>Complete genome of Caldisphaera lagunensis DSM 15908.</title>
        <authorList>
            <person name="Lucas S."/>
            <person name="Copeland A."/>
            <person name="Lapidus A."/>
            <person name="Glavina del Rio T."/>
            <person name="Dalin E."/>
            <person name="Tice H."/>
            <person name="Bruce D."/>
            <person name="Goodwin L."/>
            <person name="Pitluck S."/>
            <person name="Peters L."/>
            <person name="Mikhailova N."/>
            <person name="Teshima H."/>
            <person name="Kyrpides N."/>
            <person name="Mavromatis K."/>
            <person name="Ivanova N."/>
            <person name="Brettin T."/>
            <person name="Detter J.C."/>
            <person name="Han C."/>
            <person name="Larimer F."/>
            <person name="Land M."/>
            <person name="Hauser L."/>
            <person name="Markowitz V."/>
            <person name="Cheng J.-F."/>
            <person name="Hugenholtz P."/>
            <person name="Woyke T."/>
            <person name="Wu D."/>
            <person name="Spring S."/>
            <person name="Schroeder M."/>
            <person name="Brambilla E."/>
            <person name="Klenk H.-P."/>
            <person name="Eisen J.A."/>
        </authorList>
    </citation>
    <scope>NUCLEOTIDE SEQUENCE [LARGE SCALE GENOMIC DNA]</scope>
    <source>
        <strain evidence="4">DSM 15908 / JCM 11604 / IC-154</strain>
    </source>
</reference>
<dbReference type="InterPro" id="IPR019887">
    <property type="entry name" value="Tscrpt_reg_AsnC/Lrp_C"/>
</dbReference>
<dbReference type="Gene3D" id="3.30.70.920">
    <property type="match status" value="1"/>
</dbReference>
<gene>
    <name evidence="3" type="ordered locus">Calag_0572</name>
</gene>
<evidence type="ECO:0000259" key="2">
    <source>
        <dbReference type="Pfam" id="PF01037"/>
    </source>
</evidence>
<dbReference type="KEGG" id="clg:Calag_0572"/>
<name>L0A8Z1_CALLD</name>
<dbReference type="eggNOG" id="arCOG01117">
    <property type="taxonomic scope" value="Archaea"/>
</dbReference>
<proteinExistence type="predicted"/>
<organism evidence="3 4">
    <name type="scientific">Caldisphaera lagunensis (strain DSM 15908 / JCM 11604 / ANMR 0165 / IC-154)</name>
    <dbReference type="NCBI Taxonomy" id="1056495"/>
    <lineage>
        <taxon>Archaea</taxon>
        <taxon>Thermoproteota</taxon>
        <taxon>Thermoprotei</taxon>
        <taxon>Acidilobales</taxon>
        <taxon>Caldisphaeraceae</taxon>
        <taxon>Caldisphaera</taxon>
    </lineage>
</organism>
<dbReference type="HOGENOM" id="CLU_170329_2_2_2"/>
<protein>
    <submittedName>
        <fullName evidence="3">Transcriptional regulator</fullName>
    </submittedName>
</protein>
<dbReference type="AlphaFoldDB" id="L0A8Z1"/>
<evidence type="ECO:0000313" key="4">
    <source>
        <dbReference type="Proteomes" id="UP000010469"/>
    </source>
</evidence>
<accession>L0A8Z1</accession>
<dbReference type="Pfam" id="PF01037">
    <property type="entry name" value="AsnC_trans_reg"/>
    <property type="match status" value="1"/>
</dbReference>
<dbReference type="GeneID" id="14211832"/>
<dbReference type="Proteomes" id="UP000010469">
    <property type="component" value="Chromosome"/>
</dbReference>
<dbReference type="RefSeq" id="WP_015232229.1">
    <property type="nucleotide sequence ID" value="NC_019791.1"/>
</dbReference>
<dbReference type="STRING" id="1056495.Calag_0572"/>
<dbReference type="InParanoid" id="L0A8Z1"/>
<evidence type="ECO:0000256" key="1">
    <source>
        <dbReference type="ARBA" id="ARBA00029440"/>
    </source>
</evidence>
<sequence>MSEAIVMINADVGKENDIFNKLNEMQEVKKVYMVYGIHDIIAFVEAESMDKLRGLITDKIRKLDGVKSTLTSIVVVGKEKK</sequence>
<keyword evidence="4" id="KW-1185">Reference proteome</keyword>
<dbReference type="EMBL" id="CP003378">
    <property type="protein sequence ID" value="AFZ70331.1"/>
    <property type="molecule type" value="Genomic_DNA"/>
</dbReference>
<evidence type="ECO:0000313" key="3">
    <source>
        <dbReference type="EMBL" id="AFZ70331.1"/>
    </source>
</evidence>